<evidence type="ECO:0000256" key="1">
    <source>
        <dbReference type="SAM" id="MobiDB-lite"/>
    </source>
</evidence>
<sequence>MNKLNGINASSTFASSDKPYRTVTNEYYNFGYDDKAESKTRIIVKEQSSKKVREYELEDGTNYYCYGCFTKNKSKKYAFFDDDGFFMVPPTDSHICEPISVETSIQDQKRKRAIFMEARKTLKPAKPVSPKASPVPASIDSSKVIPFVDLTDASENPSTGAYENFNGVDADGEEMASSVTIARSNASSPEYVLESGSFDSNPSSQSISDTNSIKTNVVPSSLSKTPGLEMQASGKNTSGIDEDSLQSFNVTETSSDHTQSMTSASGSIGKENEVQGGVGIISPNDNVKVQPKIIKTDGVEVSNAVITLDETLDDADQSFVPEENE</sequence>
<organism evidence="2 3">
    <name type="scientific">Panagrolaimus davidi</name>
    <dbReference type="NCBI Taxonomy" id="227884"/>
    <lineage>
        <taxon>Eukaryota</taxon>
        <taxon>Metazoa</taxon>
        <taxon>Ecdysozoa</taxon>
        <taxon>Nematoda</taxon>
        <taxon>Chromadorea</taxon>
        <taxon>Rhabditida</taxon>
        <taxon>Tylenchina</taxon>
        <taxon>Panagrolaimomorpha</taxon>
        <taxon>Panagrolaimoidea</taxon>
        <taxon>Panagrolaimidae</taxon>
        <taxon>Panagrolaimus</taxon>
    </lineage>
</organism>
<proteinExistence type="predicted"/>
<evidence type="ECO:0000313" key="3">
    <source>
        <dbReference type="WBParaSite" id="PDA_v2.g13124.t1"/>
    </source>
</evidence>
<reference evidence="3" key="1">
    <citation type="submission" date="2022-11" db="UniProtKB">
        <authorList>
            <consortium name="WormBaseParasite"/>
        </authorList>
    </citation>
    <scope>IDENTIFICATION</scope>
</reference>
<accession>A0A914P6V2</accession>
<name>A0A914P6V2_9BILA</name>
<feature type="compositionally biased region" description="Polar residues" evidence="1">
    <location>
        <begin position="233"/>
        <end position="266"/>
    </location>
</feature>
<dbReference type="Proteomes" id="UP000887578">
    <property type="component" value="Unplaced"/>
</dbReference>
<protein>
    <submittedName>
        <fullName evidence="3">Uncharacterized protein</fullName>
    </submittedName>
</protein>
<keyword evidence="2" id="KW-1185">Reference proteome</keyword>
<feature type="region of interest" description="Disordered" evidence="1">
    <location>
        <begin position="191"/>
        <end position="284"/>
    </location>
</feature>
<feature type="compositionally biased region" description="Polar residues" evidence="1">
    <location>
        <begin position="197"/>
        <end position="224"/>
    </location>
</feature>
<dbReference type="WBParaSite" id="PDA_v2.g13124.t1">
    <property type="protein sequence ID" value="PDA_v2.g13124.t1"/>
    <property type="gene ID" value="PDA_v2.g13124"/>
</dbReference>
<evidence type="ECO:0000313" key="2">
    <source>
        <dbReference type="Proteomes" id="UP000887578"/>
    </source>
</evidence>
<dbReference type="AlphaFoldDB" id="A0A914P6V2"/>